<proteinExistence type="predicted"/>
<dbReference type="InterPro" id="IPR013766">
    <property type="entry name" value="Thioredoxin_domain"/>
</dbReference>
<reference evidence="2 3" key="1">
    <citation type="submission" date="2024-09" db="EMBL/GenBank/DDBJ databases">
        <title>Chromosome-scale assembly of Riccia sorocarpa.</title>
        <authorList>
            <person name="Paukszto L."/>
        </authorList>
    </citation>
    <scope>NUCLEOTIDE SEQUENCE [LARGE SCALE GENOMIC DNA]</scope>
    <source>
        <strain evidence="2">LP-2024</strain>
        <tissue evidence="2">Aerial parts of the thallus</tissue>
    </source>
</reference>
<dbReference type="InterPro" id="IPR044176">
    <property type="entry name" value="TRL4_chloroplastic"/>
</dbReference>
<evidence type="ECO:0000259" key="1">
    <source>
        <dbReference type="Pfam" id="PF00085"/>
    </source>
</evidence>
<evidence type="ECO:0000313" key="3">
    <source>
        <dbReference type="Proteomes" id="UP001633002"/>
    </source>
</evidence>
<gene>
    <name evidence="2" type="ORF">R1sor_020246</name>
</gene>
<dbReference type="SUPFAM" id="SSF52833">
    <property type="entry name" value="Thioredoxin-like"/>
    <property type="match status" value="1"/>
</dbReference>
<dbReference type="PANTHER" id="PTHR47912">
    <property type="entry name" value="THIOREDOXIN-LIKE 4, CHLOROPLASTIC"/>
    <property type="match status" value="1"/>
</dbReference>
<feature type="domain" description="Thioredoxin" evidence="1">
    <location>
        <begin position="143"/>
        <end position="245"/>
    </location>
</feature>
<dbReference type="Pfam" id="PF00085">
    <property type="entry name" value="Thioredoxin"/>
    <property type="match status" value="1"/>
</dbReference>
<organism evidence="2 3">
    <name type="scientific">Riccia sorocarpa</name>
    <dbReference type="NCBI Taxonomy" id="122646"/>
    <lineage>
        <taxon>Eukaryota</taxon>
        <taxon>Viridiplantae</taxon>
        <taxon>Streptophyta</taxon>
        <taxon>Embryophyta</taxon>
        <taxon>Marchantiophyta</taxon>
        <taxon>Marchantiopsida</taxon>
        <taxon>Marchantiidae</taxon>
        <taxon>Marchantiales</taxon>
        <taxon>Ricciaceae</taxon>
        <taxon>Riccia</taxon>
    </lineage>
</organism>
<comment type="caution">
    <text evidence="2">The sequence shown here is derived from an EMBL/GenBank/DDBJ whole genome shotgun (WGS) entry which is preliminary data.</text>
</comment>
<dbReference type="InterPro" id="IPR036249">
    <property type="entry name" value="Thioredoxin-like_sf"/>
</dbReference>
<evidence type="ECO:0000313" key="2">
    <source>
        <dbReference type="EMBL" id="KAL3702224.1"/>
    </source>
</evidence>
<dbReference type="Proteomes" id="UP001633002">
    <property type="component" value="Unassembled WGS sequence"/>
</dbReference>
<protein>
    <recommendedName>
        <fullName evidence="1">Thioredoxin domain-containing protein</fullName>
    </recommendedName>
</protein>
<dbReference type="EMBL" id="JBJQOH010000001">
    <property type="protein sequence ID" value="KAL3702224.1"/>
    <property type="molecule type" value="Genomic_DNA"/>
</dbReference>
<dbReference type="CDD" id="cd02947">
    <property type="entry name" value="TRX_family"/>
    <property type="match status" value="1"/>
</dbReference>
<name>A0ABD3II54_9MARC</name>
<dbReference type="PANTHER" id="PTHR47912:SF1">
    <property type="entry name" value="THIOREDOXIN-LIKE 4, CHLOROPLASTIC"/>
    <property type="match status" value="1"/>
</dbReference>
<dbReference type="Gene3D" id="3.40.30.10">
    <property type="entry name" value="Glutaredoxin"/>
    <property type="match status" value="1"/>
</dbReference>
<sequence>MVSGKHFRRKRGEYGGRKRVSRSVNEMVKLGLISLPQISAGSLGRLDGGLDGTRLGGDSRLSAPSLRPLTNVRRKLSLHRSEFWCNREELGIRDHSLSRGIVRVLNSAQYRLEKERERGNQKQEDEEDDEDLCPVECVREFRTQAEFDHLLEQAKEEGSLVVVDFFRTACGSCKYIEKGFVKLCKGAGSKDAHVMFLKHNVMDEYEEQSEVADRLRIKVVPLFHFYKDGILVESFPTREKTKILHAICKHTNLDLSLSDFEIP</sequence>
<dbReference type="AlphaFoldDB" id="A0ABD3II54"/>
<keyword evidence="3" id="KW-1185">Reference proteome</keyword>
<accession>A0ABD3II54</accession>